<reference evidence="1 2" key="1">
    <citation type="journal article" date="2011" name="J. Bacteriol.">
        <title>Complete genome sequence of 'Vulcanisaeta moutnovskia' strain 768-28, a novel member of the hyperthermophilic crenarchaeal genus vulcanisaeta.</title>
        <authorList>
            <person name="Gumerov V.M."/>
            <person name="Mardanov A.V."/>
            <person name="Beletsky A.V."/>
            <person name="Prokofeva M.I."/>
            <person name="Bonch-Osmolovskaya E.A."/>
            <person name="Ravin N.V."/>
            <person name="Skryabin K.G."/>
        </authorList>
    </citation>
    <scope>NUCLEOTIDE SEQUENCE [LARGE SCALE GENOMIC DNA]</scope>
    <source>
        <strain evidence="1 2">768-28</strain>
    </source>
</reference>
<dbReference type="KEGG" id="vmo:VMUT_0193"/>
<dbReference type="GeneID" id="10287845"/>
<evidence type="ECO:0000313" key="1">
    <source>
        <dbReference type="EMBL" id="ADY00409.1"/>
    </source>
</evidence>
<dbReference type="Gene3D" id="2.60.120.630">
    <property type="entry name" value="mth639 domain like"/>
    <property type="match status" value="1"/>
</dbReference>
<name>F0QSY8_VULM7</name>
<dbReference type="RefSeq" id="WP_013603572.1">
    <property type="nucleotide sequence ID" value="NC_015151.1"/>
</dbReference>
<dbReference type="InterPro" id="IPR023131">
    <property type="entry name" value="Mth639-like_dom_sf"/>
</dbReference>
<organism evidence="1 2">
    <name type="scientific">Vulcanisaeta moutnovskia (strain 768-28)</name>
    <dbReference type="NCBI Taxonomy" id="985053"/>
    <lineage>
        <taxon>Archaea</taxon>
        <taxon>Thermoproteota</taxon>
        <taxon>Thermoprotei</taxon>
        <taxon>Thermoproteales</taxon>
        <taxon>Thermoproteaceae</taxon>
        <taxon>Vulcanisaeta</taxon>
    </lineage>
</organism>
<dbReference type="PANTHER" id="PTHR40696">
    <property type="entry name" value="DUF371 FAMILY PROTEIN"/>
    <property type="match status" value="1"/>
</dbReference>
<evidence type="ECO:0008006" key="3">
    <source>
        <dbReference type="Google" id="ProtNLM"/>
    </source>
</evidence>
<proteinExistence type="predicted"/>
<dbReference type="eggNOG" id="arCOG04171">
    <property type="taxonomic scope" value="Archaea"/>
</dbReference>
<dbReference type="OrthoDB" id="9265at2157"/>
<protein>
    <recommendedName>
        <fullName evidence="3">DUF371 domain-containing protein</fullName>
    </recommendedName>
</protein>
<keyword evidence="2" id="KW-1185">Reference proteome</keyword>
<gene>
    <name evidence="1" type="ordered locus">VMUT_0193</name>
</gene>
<dbReference type="AlphaFoldDB" id="F0QSY8"/>
<accession>F0QSY8</accession>
<dbReference type="EMBL" id="CP002529">
    <property type="protein sequence ID" value="ADY00409.1"/>
    <property type="molecule type" value="Genomic_DNA"/>
</dbReference>
<dbReference type="Pfam" id="PF04027">
    <property type="entry name" value="DUF371"/>
    <property type="match status" value="1"/>
</dbReference>
<dbReference type="PANTHER" id="PTHR40696:SF1">
    <property type="entry name" value="DUF371 DOMAIN-CONTAINING PROTEIN"/>
    <property type="match status" value="1"/>
</dbReference>
<dbReference type="InterPro" id="IPR007171">
    <property type="entry name" value="DUF371"/>
</dbReference>
<dbReference type="HOGENOM" id="CLU_135994_0_0_2"/>
<dbReference type="STRING" id="985053.VMUT_0193"/>
<evidence type="ECO:0000313" key="2">
    <source>
        <dbReference type="Proteomes" id="UP000007485"/>
    </source>
</evidence>
<dbReference type="Proteomes" id="UP000007485">
    <property type="component" value="Chromosome"/>
</dbReference>
<sequence>MVRVVIDRIRAWGHVNVRARHRTTIEVTRDDHLTPRGDCIIGIRADKGLSNISPELKEIIRKDESIVIVIFIVDDYFDYVIGTGSSKLTLSNSSKLIIRRSNYIDDATLMIKANKAAIDLDRRLIDRLKKESLLTVYIVGVDLEQDRTTKGNGA</sequence>